<proteinExistence type="predicted"/>
<evidence type="ECO:0000313" key="2">
    <source>
        <dbReference type="EMBL" id="CAL1588621.1"/>
    </source>
</evidence>
<gene>
    <name evidence="2" type="ORF">KC01_LOCUS18386</name>
</gene>
<dbReference type="GO" id="GO:0097196">
    <property type="term" value="C:Shu complex"/>
    <property type="evidence" value="ECO:0007669"/>
    <property type="project" value="TreeGrafter"/>
</dbReference>
<keyword evidence="1" id="KW-0732">Signal</keyword>
<dbReference type="GO" id="GO:0000724">
    <property type="term" value="P:double-strand break repair via homologous recombination"/>
    <property type="evidence" value="ECO:0007669"/>
    <property type="project" value="TreeGrafter"/>
</dbReference>
<dbReference type="GO" id="GO:0003697">
    <property type="term" value="F:single-stranded DNA binding"/>
    <property type="evidence" value="ECO:0007669"/>
    <property type="project" value="TreeGrafter"/>
</dbReference>
<dbReference type="Proteomes" id="UP001497482">
    <property type="component" value="Chromosome 18"/>
</dbReference>
<accession>A0AAV2KHN9</accession>
<feature type="chain" id="PRO_5043931921" description="SWIM-type zinc finger 7 associated protein 1" evidence="1">
    <location>
        <begin position="20"/>
        <end position="212"/>
    </location>
</feature>
<organism evidence="2 3">
    <name type="scientific">Knipowitschia caucasica</name>
    <name type="common">Caucasian dwarf goby</name>
    <name type="synonym">Pomatoschistus caucasicus</name>
    <dbReference type="NCBI Taxonomy" id="637954"/>
    <lineage>
        <taxon>Eukaryota</taxon>
        <taxon>Metazoa</taxon>
        <taxon>Chordata</taxon>
        <taxon>Craniata</taxon>
        <taxon>Vertebrata</taxon>
        <taxon>Euteleostomi</taxon>
        <taxon>Actinopterygii</taxon>
        <taxon>Neopterygii</taxon>
        <taxon>Teleostei</taxon>
        <taxon>Neoteleostei</taxon>
        <taxon>Acanthomorphata</taxon>
        <taxon>Gobiaria</taxon>
        <taxon>Gobiiformes</taxon>
        <taxon>Gobioidei</taxon>
        <taxon>Gobiidae</taxon>
        <taxon>Gobiinae</taxon>
        <taxon>Knipowitschia</taxon>
    </lineage>
</organism>
<evidence type="ECO:0000256" key="1">
    <source>
        <dbReference type="SAM" id="SignalP"/>
    </source>
</evidence>
<dbReference type="PANTHER" id="PTHR28653:SF1">
    <property type="entry name" value="ATPASE SWSAP1"/>
    <property type="match status" value="1"/>
</dbReference>
<feature type="signal peptide" evidence="1">
    <location>
        <begin position="1"/>
        <end position="19"/>
    </location>
</feature>
<evidence type="ECO:0008006" key="4">
    <source>
        <dbReference type="Google" id="ProtNLM"/>
    </source>
</evidence>
<protein>
    <recommendedName>
        <fullName evidence="4">SWIM-type zinc finger 7 associated protein 1</fullName>
    </recommendedName>
</protein>
<evidence type="ECO:0000313" key="3">
    <source>
        <dbReference type="Proteomes" id="UP001497482"/>
    </source>
</evidence>
<dbReference type="AlphaFoldDB" id="A0AAV2KHN9"/>
<reference evidence="2 3" key="1">
    <citation type="submission" date="2024-04" db="EMBL/GenBank/DDBJ databases">
        <authorList>
            <person name="Waldvogel A.-M."/>
            <person name="Schoenle A."/>
        </authorList>
    </citation>
    <scope>NUCLEOTIDE SEQUENCE [LARGE SCALE GENOMIC DNA]</scope>
</reference>
<keyword evidence="3" id="KW-1185">Reference proteome</keyword>
<dbReference type="EMBL" id="OZ035840">
    <property type="protein sequence ID" value="CAL1588621.1"/>
    <property type="molecule type" value="Genomic_DNA"/>
</dbReference>
<sequence>MVGGHSLSRSVLLLAAVTAASESGLRVVFLTHTQIQSLPVALQRRVPTVTPDALKKIKFCYPRTLQELLVQVAGLHESLPHSPPALIIVDGLEHYLCAPAAASSSAFNTSEQSSAAHLSALLCDTASFLTQRSKKQGSPHTLCRLVASFQPQGHTEPKGGESSAYPVLDVLDRYFQVRCTLDQDSSYESTMVRKRKKSIHFMSGGFCYYLMD</sequence>
<name>A0AAV2KHN9_KNICA</name>
<dbReference type="PANTHER" id="PTHR28653">
    <property type="match status" value="1"/>
</dbReference>